<feature type="domain" description="DUF7932" evidence="2">
    <location>
        <begin position="658"/>
        <end position="767"/>
    </location>
</feature>
<feature type="region of interest" description="Disordered" evidence="1">
    <location>
        <begin position="489"/>
        <end position="523"/>
    </location>
</feature>
<name>A0AAV7KG54_9METZ</name>
<feature type="compositionally biased region" description="Basic and acidic residues" evidence="1">
    <location>
        <begin position="162"/>
        <end position="172"/>
    </location>
</feature>
<keyword evidence="4" id="KW-1185">Reference proteome</keyword>
<evidence type="ECO:0000313" key="3">
    <source>
        <dbReference type="EMBL" id="KAI6660061.1"/>
    </source>
</evidence>
<dbReference type="Pfam" id="PF25560">
    <property type="entry name" value="DUF7932"/>
    <property type="match status" value="1"/>
</dbReference>
<dbReference type="EMBL" id="JAKMXF010000044">
    <property type="protein sequence ID" value="KAI6660061.1"/>
    <property type="molecule type" value="Genomic_DNA"/>
</dbReference>
<sequence length="1332" mass="146724">MARAQPGELSPHLIHPAKFEVKYETRVGLFNKFVYSTIEILCNEDETLLSIVTNVKSKKKQNDQITFSLNSYPREIFLFPYLFTSNDLSTLSKFRISGSMNMGPLQCESIVQLHRLLASLKDEGNNLFNKEDRQVSNKNNTHATWQVITLEIPYDHKETLKRVSQTRDDSTPIKRRKSHPSTPPPTYIEAVKRFPMAYYRPEDINTYLTAPIPTAPPLPRNVETPLIKSTHDVFLPPYGNPMSYPISLGYGIEVGLNDDVQELFDPTDNSLFYLNHKTNKFYIDDPRILDNKSNSPLPYQILRPRDMPPVINISSLSFDDVAPTYCQVERMATLALQRWTSYSGYEIHLCGRCGEHGIHGISSPMGFYGCRGADGRFYGGPGHQGQEGKFGSHGTDGLSGSDGTPGRNFYFNLSGNSDRLLLSGGIMEQLDIGKGSTQSILYINASGGKGGRGGKGGDGGNGGMGGMGGHGHKGMVGIDAMIPGGAGGAGQSGGFGGRGGNGGDGGNGGSGGSGGRGGDGGRVIISSTNPALFALVEVNSLGGKGGRGGKGGKGGERGEGGKGGGGGDAGRGGMGGPGTDDSTAGFHGTSGKVGLVGQSGKPGSWGRRGSEGTRGENGSPGGVRWVVLGDRGEVIFSTSTKFNIEVLSDGISLNSAVDDDIFEPSERISVNGIKIYNSGELSLPAGAKFRMISSDTINFEDVFVTLPEIEPGMKYAVTEILHGRIFDIPPPNSRKPFLSIASFKTQVDLYNRSITDPVPPKTIKVQYPIIIKKVTYPVMQNRGTSSHLKITIENISGKHYGYSLNSGGYLSLVIHLDKRLMPIGYNGNIDNKEYHIYYNHEVPDSLTIVVKDLLPKSSFIIDIILLLVNDTDIYDKCLWQVDLLLRQKLIQYKSGYVDVTPGKMTKLEVAPNDVLLVVSLCLLTKQELCFWESILIGLGLNINYWDMSRYKNLEAQTQDDVIDPPTNWSEIFRGQLVIFPHADLKRISIQEVISFFHGSEWKTGNRRNYDSGMFFLMNPDSENTSSSRVKLIQTLCMVNILPDDDNTLTEKQALYKIKTIRPESKLHPLCVINPTSVLWERKCTIVKFIFTCNNVTFSRPSNGEERNIHVVEFPLARNVNFFMFDTILPRKENFKYDNPYIQPDFNSVPFGSNLGQTILCVISALPTAMKINTLMTVLSNRLPCASWRLVTPSGFTLNTLDLIYMTLVKDFTKEMTLSQNEYSRFEVFREKISSMPGQFTEPSTARYTIAIINRLQVVAKNILKNRPVAKFYFQKNCVQMENSLREAMNHVTLMGLATEAERIAALDLDIFLDNNLIFSPYRMDPLCGYVTT</sequence>
<evidence type="ECO:0000313" key="4">
    <source>
        <dbReference type="Proteomes" id="UP001165289"/>
    </source>
</evidence>
<feature type="compositionally biased region" description="Gly residues" evidence="1">
    <location>
        <begin position="561"/>
        <end position="578"/>
    </location>
</feature>
<feature type="compositionally biased region" description="Gly residues" evidence="1">
    <location>
        <begin position="489"/>
        <end position="521"/>
    </location>
</feature>
<feature type="compositionally biased region" description="Gly residues" evidence="1">
    <location>
        <begin position="542"/>
        <end position="552"/>
    </location>
</feature>
<evidence type="ECO:0000259" key="2">
    <source>
        <dbReference type="Pfam" id="PF25560"/>
    </source>
</evidence>
<feature type="region of interest" description="Disordered" evidence="1">
    <location>
        <begin position="540"/>
        <end position="623"/>
    </location>
</feature>
<feature type="region of interest" description="Disordered" evidence="1">
    <location>
        <begin position="381"/>
        <end position="401"/>
    </location>
</feature>
<feature type="region of interest" description="Disordered" evidence="1">
    <location>
        <begin position="449"/>
        <end position="468"/>
    </location>
</feature>
<proteinExistence type="predicted"/>
<evidence type="ECO:0000256" key="1">
    <source>
        <dbReference type="SAM" id="MobiDB-lite"/>
    </source>
</evidence>
<reference evidence="3 4" key="1">
    <citation type="journal article" date="2023" name="BMC Biol.">
        <title>The compact genome of the sponge Oopsacas minuta (Hexactinellida) is lacking key metazoan core genes.</title>
        <authorList>
            <person name="Santini S."/>
            <person name="Schenkelaars Q."/>
            <person name="Jourda C."/>
            <person name="Duchesne M."/>
            <person name="Belahbib H."/>
            <person name="Rocher C."/>
            <person name="Selva M."/>
            <person name="Riesgo A."/>
            <person name="Vervoort M."/>
            <person name="Leys S.P."/>
            <person name="Kodjabachian L."/>
            <person name="Le Bivic A."/>
            <person name="Borchiellini C."/>
            <person name="Claverie J.M."/>
            <person name="Renard E."/>
        </authorList>
    </citation>
    <scope>NUCLEOTIDE SEQUENCE [LARGE SCALE GENOMIC DNA]</scope>
    <source>
        <strain evidence="3">SPO-2</strain>
    </source>
</reference>
<dbReference type="InterPro" id="IPR057692">
    <property type="entry name" value="DUF7932"/>
</dbReference>
<gene>
    <name evidence="3" type="ORF">LOD99_14402</name>
</gene>
<protein>
    <recommendedName>
        <fullName evidence="2">DUF7932 domain-containing protein</fullName>
    </recommendedName>
</protein>
<dbReference type="Proteomes" id="UP001165289">
    <property type="component" value="Unassembled WGS sequence"/>
</dbReference>
<organism evidence="3 4">
    <name type="scientific">Oopsacas minuta</name>
    <dbReference type="NCBI Taxonomy" id="111878"/>
    <lineage>
        <taxon>Eukaryota</taxon>
        <taxon>Metazoa</taxon>
        <taxon>Porifera</taxon>
        <taxon>Hexactinellida</taxon>
        <taxon>Hexasterophora</taxon>
        <taxon>Lyssacinosida</taxon>
        <taxon>Leucopsacidae</taxon>
        <taxon>Oopsacas</taxon>
    </lineage>
</organism>
<comment type="caution">
    <text evidence="3">The sequence shown here is derived from an EMBL/GenBank/DDBJ whole genome shotgun (WGS) entry which is preliminary data.</text>
</comment>
<feature type="region of interest" description="Disordered" evidence="1">
    <location>
        <begin position="162"/>
        <end position="186"/>
    </location>
</feature>
<accession>A0AAV7KG54</accession>